<dbReference type="RefSeq" id="WP_073317214.1">
    <property type="nucleotide sequence ID" value="NZ_FQWD01000001.1"/>
</dbReference>
<accession>A0A1M5ENJ2</accession>
<dbReference type="Pfam" id="PF13505">
    <property type="entry name" value="OMP_b-brl"/>
    <property type="match status" value="1"/>
</dbReference>
<evidence type="ECO:0000256" key="1">
    <source>
        <dbReference type="ARBA" id="ARBA00022729"/>
    </source>
</evidence>
<evidence type="ECO:0000259" key="3">
    <source>
        <dbReference type="Pfam" id="PF13505"/>
    </source>
</evidence>
<feature type="chain" id="PRO_5013223013" evidence="2">
    <location>
        <begin position="23"/>
        <end position="215"/>
    </location>
</feature>
<keyword evidence="1 2" id="KW-0732">Signal</keyword>
<feature type="signal peptide" evidence="2">
    <location>
        <begin position="1"/>
        <end position="22"/>
    </location>
</feature>
<reference evidence="5" key="1">
    <citation type="submission" date="2016-11" db="EMBL/GenBank/DDBJ databases">
        <authorList>
            <person name="Varghese N."/>
            <person name="Submissions S."/>
        </authorList>
    </citation>
    <scope>NUCLEOTIDE SEQUENCE [LARGE SCALE GENOMIC DNA]</scope>
    <source>
        <strain evidence="5">CGMCC 1.8995</strain>
    </source>
</reference>
<dbReference type="AlphaFoldDB" id="A0A1M5ENJ2"/>
<organism evidence="4 5">
    <name type="scientific">Marisediminitalea aggregata</name>
    <dbReference type="NCBI Taxonomy" id="634436"/>
    <lineage>
        <taxon>Bacteria</taxon>
        <taxon>Pseudomonadati</taxon>
        <taxon>Pseudomonadota</taxon>
        <taxon>Gammaproteobacteria</taxon>
        <taxon>Alteromonadales</taxon>
        <taxon>Alteromonadaceae</taxon>
        <taxon>Marisediminitalea</taxon>
    </lineage>
</organism>
<dbReference type="STRING" id="634436.SAMN05216361_0471"/>
<dbReference type="Proteomes" id="UP000184520">
    <property type="component" value="Unassembled WGS sequence"/>
</dbReference>
<dbReference type="Gene3D" id="2.40.160.20">
    <property type="match status" value="1"/>
</dbReference>
<name>A0A1M5ENJ2_9ALTE</name>
<proteinExistence type="predicted"/>
<evidence type="ECO:0000313" key="4">
    <source>
        <dbReference type="EMBL" id="SHF80858.1"/>
    </source>
</evidence>
<evidence type="ECO:0000256" key="2">
    <source>
        <dbReference type="SAM" id="SignalP"/>
    </source>
</evidence>
<dbReference type="InterPro" id="IPR027385">
    <property type="entry name" value="Beta-barrel_OMP"/>
</dbReference>
<gene>
    <name evidence="4" type="ORF">SAMN05216361_0471</name>
</gene>
<evidence type="ECO:0000313" key="5">
    <source>
        <dbReference type="Proteomes" id="UP000184520"/>
    </source>
</evidence>
<keyword evidence="5" id="KW-1185">Reference proteome</keyword>
<protein>
    <submittedName>
        <fullName evidence="4">Outer membrane protein beta-barrel domain-containing protein</fullName>
    </submittedName>
</protein>
<dbReference type="InterPro" id="IPR011250">
    <property type="entry name" value="OMP/PagP_B-barrel"/>
</dbReference>
<dbReference type="OrthoDB" id="6293954at2"/>
<feature type="domain" description="Outer membrane protein beta-barrel" evidence="3">
    <location>
        <begin position="8"/>
        <end position="215"/>
    </location>
</feature>
<sequence length="215" mass="23956">MNKKGICAFALSAAVLVPNAHADNNNWFVEGAAFTSVYNYNESDARKELPESVTQYLGDHELTGSDNDLVNYQLALGYYLTSDTSLKLTYASGIELGFLDGLDCLFCSQDSERYDTNADLTILTAEVTHRFYQISESFHVYGKAGVAYYSIDSTTRQRQSSEWTPIGSETTNKWGVVGGLGIAWDITENLSLNTSASLHQFMAMKQYSMTVEYRF</sequence>
<dbReference type="SUPFAM" id="SSF56925">
    <property type="entry name" value="OMPA-like"/>
    <property type="match status" value="1"/>
</dbReference>
<dbReference type="EMBL" id="FQWD01000001">
    <property type="protein sequence ID" value="SHF80858.1"/>
    <property type="molecule type" value="Genomic_DNA"/>
</dbReference>